<dbReference type="Pfam" id="PF10720">
    <property type="entry name" value="DUF2515"/>
    <property type="match status" value="1"/>
</dbReference>
<proteinExistence type="predicted"/>
<comment type="caution">
    <text evidence="1">The sequence shown here is derived from an EMBL/GenBank/DDBJ whole genome shotgun (WGS) entry which is preliminary data.</text>
</comment>
<reference evidence="1 2" key="1">
    <citation type="submission" date="2019-06" db="EMBL/GenBank/DDBJ databases">
        <title>Cerasibacillus sp. nov., isolated from maize field.</title>
        <authorList>
            <person name="Lin S.-Y."/>
            <person name="Tsai C.-F."/>
            <person name="Young C.-C."/>
        </authorList>
    </citation>
    <scope>NUCLEOTIDE SEQUENCE [LARGE SCALE GENOMIC DNA]</scope>
    <source>
        <strain evidence="1 2">CC-CFT480</strain>
    </source>
</reference>
<sequence length="316" mass="38301">MKQTRKTNDYLHYISKQTQDHNFDNISRTKAYYYYFQEHPEIEWAFVASLVSRNAGWNMTDLKLPMFESLLGERERWQLFMTYERANWLIFLDAYPQLLIYALSKKLRQPLFFLLEEFHISKFMQLEWKYFWKSNNKTRLVISLIINEQNVIENAVIQHPFYKTNVFQGLPYFLQNIFWMNAVIIPTKSGNIYGKHVKGFTKLKNRIQMGKEIASLLFHPSIYPDIKEFTKTIPHTGSRYDYEQFLNNPLPKAMALRSAYPFINHRNVKQEDWYTKEKMKPKWKSPVIIRNPKEISSSFYWKRKLFDRYRRFKSNG</sequence>
<evidence type="ECO:0000313" key="1">
    <source>
        <dbReference type="EMBL" id="TXL67831.1"/>
    </source>
</evidence>
<protein>
    <submittedName>
        <fullName evidence="1">DUF2515 domain-containing protein</fullName>
    </submittedName>
</protein>
<evidence type="ECO:0000313" key="2">
    <source>
        <dbReference type="Proteomes" id="UP000321574"/>
    </source>
</evidence>
<dbReference type="AlphaFoldDB" id="A0A5C8P2M0"/>
<keyword evidence="2" id="KW-1185">Reference proteome</keyword>
<dbReference type="InterPro" id="IPR019658">
    <property type="entry name" value="DUF2515"/>
</dbReference>
<dbReference type="EMBL" id="VDUW01000001">
    <property type="protein sequence ID" value="TXL67831.1"/>
    <property type="molecule type" value="Genomic_DNA"/>
</dbReference>
<gene>
    <name evidence="1" type="ORF">FHP05_02080</name>
</gene>
<dbReference type="Proteomes" id="UP000321574">
    <property type="component" value="Unassembled WGS sequence"/>
</dbReference>
<dbReference type="RefSeq" id="WP_147665568.1">
    <property type="nucleotide sequence ID" value="NZ_VDUW01000001.1"/>
</dbReference>
<accession>A0A5C8P2M0</accession>
<name>A0A5C8P2M0_9BACI</name>
<dbReference type="OrthoDB" id="2690514at2"/>
<organism evidence="1 2">
    <name type="scientific">Cerasibacillus terrae</name>
    <dbReference type="NCBI Taxonomy" id="2498845"/>
    <lineage>
        <taxon>Bacteria</taxon>
        <taxon>Bacillati</taxon>
        <taxon>Bacillota</taxon>
        <taxon>Bacilli</taxon>
        <taxon>Bacillales</taxon>
        <taxon>Bacillaceae</taxon>
        <taxon>Cerasibacillus</taxon>
    </lineage>
</organism>